<dbReference type="PANTHER" id="PTHR47823:SF9">
    <property type="entry name" value="CHROMOSOME UNDETERMINED SCAFFOLD_10, WHOLE GENOME SHOTGUN SEQUENCE"/>
    <property type="match status" value="1"/>
</dbReference>
<dbReference type="GO" id="GO:0005249">
    <property type="term" value="F:voltage-gated potassium channel activity"/>
    <property type="evidence" value="ECO:0007669"/>
    <property type="project" value="InterPro"/>
</dbReference>
<keyword evidence="7" id="KW-0407">Ion channel</keyword>
<feature type="transmembrane region" description="Helical" evidence="8">
    <location>
        <begin position="12"/>
        <end position="30"/>
    </location>
</feature>
<dbReference type="OrthoDB" id="432483at2759"/>
<dbReference type="SMART" id="SM00100">
    <property type="entry name" value="cNMP"/>
    <property type="match status" value="2"/>
</dbReference>
<keyword evidence="2" id="KW-0813">Transport</keyword>
<evidence type="ECO:0000259" key="9">
    <source>
        <dbReference type="PROSITE" id="PS50042"/>
    </source>
</evidence>
<dbReference type="RefSeq" id="XP_024574512.1">
    <property type="nucleotide sequence ID" value="XM_024723546.1"/>
</dbReference>
<dbReference type="GeneID" id="36403288"/>
<reference evidence="11" key="1">
    <citation type="submission" date="2014-09" db="EMBL/GenBank/DDBJ databases">
        <authorList>
            <person name="Sharma Rahul"/>
            <person name="Thines Marco"/>
        </authorList>
    </citation>
    <scope>NUCLEOTIDE SEQUENCE [LARGE SCALE GENOMIC DNA]</scope>
</reference>
<organism evidence="10 11">
    <name type="scientific">Plasmopara halstedii</name>
    <name type="common">Downy mildew of sunflower</name>
    <dbReference type="NCBI Taxonomy" id="4781"/>
    <lineage>
        <taxon>Eukaryota</taxon>
        <taxon>Sar</taxon>
        <taxon>Stramenopiles</taxon>
        <taxon>Oomycota</taxon>
        <taxon>Peronosporomycetes</taxon>
        <taxon>Peronosporales</taxon>
        <taxon>Peronosporaceae</taxon>
        <taxon>Plasmopara</taxon>
    </lineage>
</organism>
<keyword evidence="4 8" id="KW-1133">Transmembrane helix</keyword>
<dbReference type="SUPFAM" id="SSF51206">
    <property type="entry name" value="cAMP-binding domain-like"/>
    <property type="match status" value="2"/>
</dbReference>
<sequence>MASFFVSALWHGLSPGYYLFFLSGGIYIEVGKHLRRRLRSYFHYTEVRTAHPHAIFLSYFDGNSHPMAFLYDISGVFFTWVAMQYAGIAFEILDLGVCTGTCSFNMPGARHHRRMANPPRKGLTLWSALKRKFPAYIGKRRRHTRRPLKPRFFIDPEAPAKRTWDLLLSLLVLYTTLVVPYRVCFQVEAGGFFAQLETAMDVAFFVDIALNFITGLQLPSGEITYTLRVIVKSYLRGWFIVDFVSTLPFESLAKLFGVSNSTHAALLSTKLLRGLKVLRLFKLARIRRLRKVFANLEDAVYTNQSLISLVKLALTMLFIAHLVACLWYAVGRTDSEKSWLISISLDPAGPAIDTESLQYVRSMYWAIVTMTTIGYGDIVAHGNNERLLNIAVMAVGVSFFGYVIGTISNLVTNLDVAAARYDERMTVVKEYIISRSMPQYISNKIRHHFEYFYQNRSVFKERRILERLPSALRNEMIHHVHSKIVSSIKYFVQCPESLISDIVIAMRPFATLKDEYVYVEHEIAAHVFFIIKGKVQLVKTIRRGKEDLRLSTMSVGDHFGELEVYDREHGNGVRICSAVAKSYSELTFLSREAIQKISVSWPEVIKHFRETAAISANSIWQRADPSDFSSRKKPVLHTLALKKGIDIFPDTVMKTSIMNRKVTPSEMGRVVPYLPSHRTDSPESRPETILEEGSEYGVQQPATSTPLVYHSAIVHPELPSEQSNNAWLASSEPRESPSIHGVSSLTRPVTSAMQGRRIILEALPQASLVEAKKKNSSSVFDSIHTLDPDSDVKEEISNTLGSEIRHHDGHQFDLFKQRYATTKESYSLNETEPTAAIQVMQIQDENKARPEQSAIQTTDHEIPIEGRPFLAGATDEHELHDMIVKIRDSPLEQPKTNIKSERVLLRGTYLFHPQEPSIVLWQFFVGIGIVYSIIVVPFRLGYDVDAVGGWYVLEMTIDGFFLVDILVNFRTAYFDDERKLIYEPRTLFWRYAKGWFLLDLISTVPIDELFRAVVGTSNQTLRRFPTKLLRLFRIARLLKLTRLIKLSRVFGRIRDTIQLNPSTERLFKLLAIMSIFCHWNACMFHSVMMMSESAGYRSWCGDAFFPRDPQLIDCVSLVPVGDRYIAALYWAFTTLTTVGYGDVKPSVHSPYELVVVIILVVVNATAFGYIISSVMTLIQNLDPSDREYRLLMTEMKDYLRDLSVSERMCINVKTHYLHHIACTSLFPEQKLFDKMAPSLRFDVARLVAVENLFAIPLITVMEDAFKGFVSYALFLLKPVCIRRGETVCRCGSPGIETFFVVEGECDLLNSRTNQGRIVGENTVFEQYALMAQPDELYRTVSTATAISSKCILYSLSIQDFRALENVSPAVSTYFVSQLASVLVADDMYSLLPHQKSNVQLALLRGQNFRSVAEQTRGRVKLRDLGRVAMANLYKRRGSEWSPDLLPKQLQLLAEKERTNSEVGASVIDYATDNRQSENESSSSTIDGTELTTQCNLPVKF</sequence>
<proteinExistence type="predicted"/>
<dbReference type="InterPro" id="IPR014710">
    <property type="entry name" value="RmlC-like_jellyroll"/>
</dbReference>
<feature type="domain" description="Cyclic nucleotide-binding" evidence="9">
    <location>
        <begin position="490"/>
        <end position="597"/>
    </location>
</feature>
<dbReference type="Proteomes" id="UP000054928">
    <property type="component" value="Unassembled WGS sequence"/>
</dbReference>
<accession>A0A0P1ACS8</accession>
<evidence type="ECO:0000256" key="8">
    <source>
        <dbReference type="SAM" id="Phobius"/>
    </source>
</evidence>
<feature type="transmembrane region" description="Helical" evidence="8">
    <location>
        <begin position="1066"/>
        <end position="1088"/>
    </location>
</feature>
<dbReference type="EMBL" id="CCYD01000321">
    <property type="protein sequence ID" value="CEG38143.1"/>
    <property type="molecule type" value="Genomic_DNA"/>
</dbReference>
<dbReference type="PROSITE" id="PS50042">
    <property type="entry name" value="CNMP_BINDING_3"/>
    <property type="match status" value="2"/>
</dbReference>
<evidence type="ECO:0000256" key="3">
    <source>
        <dbReference type="ARBA" id="ARBA00022692"/>
    </source>
</evidence>
<dbReference type="OMA" id="IMYSTIM"/>
<dbReference type="InterPro" id="IPR003938">
    <property type="entry name" value="K_chnl_volt-dep_EAG/ELK/ERG"/>
</dbReference>
<name>A0A0P1ACS8_PLAHL</name>
<protein>
    <submittedName>
        <fullName evidence="10">Voltagegated ion channel superfamily</fullName>
    </submittedName>
</protein>
<keyword evidence="11" id="KW-1185">Reference proteome</keyword>
<comment type="subcellular location">
    <subcellularLocation>
        <location evidence="1">Membrane</location>
        <topology evidence="1">Multi-pass membrane protein</topology>
    </subcellularLocation>
</comment>
<evidence type="ECO:0000256" key="2">
    <source>
        <dbReference type="ARBA" id="ARBA00022448"/>
    </source>
</evidence>
<dbReference type="CDD" id="cd00038">
    <property type="entry name" value="CAP_ED"/>
    <property type="match status" value="1"/>
</dbReference>
<evidence type="ECO:0000256" key="7">
    <source>
        <dbReference type="ARBA" id="ARBA00023303"/>
    </source>
</evidence>
<dbReference type="GO" id="GO:0016020">
    <property type="term" value="C:membrane"/>
    <property type="evidence" value="ECO:0007669"/>
    <property type="project" value="UniProtKB-SubCell"/>
</dbReference>
<evidence type="ECO:0000256" key="5">
    <source>
        <dbReference type="ARBA" id="ARBA00023065"/>
    </source>
</evidence>
<evidence type="ECO:0000313" key="10">
    <source>
        <dbReference type="EMBL" id="CEG38143.1"/>
    </source>
</evidence>
<dbReference type="FunFam" id="1.10.287.70:FF:000123">
    <property type="entry name" value="Potassium channel KAT3"/>
    <property type="match status" value="1"/>
</dbReference>
<dbReference type="InterPro" id="IPR005821">
    <property type="entry name" value="Ion_trans_dom"/>
</dbReference>
<dbReference type="Gene3D" id="2.60.120.10">
    <property type="entry name" value="Jelly Rolls"/>
    <property type="match status" value="2"/>
</dbReference>
<dbReference type="SUPFAM" id="SSF81324">
    <property type="entry name" value="Voltage-gated potassium channels"/>
    <property type="match status" value="2"/>
</dbReference>
<keyword evidence="3 8" id="KW-0812">Transmembrane</keyword>
<feature type="transmembrane region" description="Helical" evidence="8">
    <location>
        <begin position="312"/>
        <end position="330"/>
    </location>
</feature>
<dbReference type="PANTHER" id="PTHR47823">
    <property type="entry name" value="ION_TRANS DOMAIN-CONTAINING PROTEIN"/>
    <property type="match status" value="1"/>
</dbReference>
<evidence type="ECO:0000256" key="4">
    <source>
        <dbReference type="ARBA" id="ARBA00022989"/>
    </source>
</evidence>
<keyword evidence="5" id="KW-0406">Ion transport</keyword>
<dbReference type="Pfam" id="PF00027">
    <property type="entry name" value="cNMP_binding"/>
    <property type="match status" value="1"/>
</dbReference>
<feature type="transmembrane region" description="Helical" evidence="8">
    <location>
        <begin position="918"/>
        <end position="938"/>
    </location>
</feature>
<dbReference type="PRINTS" id="PR01463">
    <property type="entry name" value="EAGCHANLFMLY"/>
</dbReference>
<feature type="transmembrane region" description="Helical" evidence="8">
    <location>
        <begin position="1153"/>
        <end position="1178"/>
    </location>
</feature>
<feature type="transmembrane region" description="Helical" evidence="8">
    <location>
        <begin position="1124"/>
        <end position="1141"/>
    </location>
</feature>
<dbReference type="Gene3D" id="1.10.287.630">
    <property type="entry name" value="Helix hairpin bin"/>
    <property type="match status" value="2"/>
</dbReference>
<evidence type="ECO:0000313" key="11">
    <source>
        <dbReference type="Proteomes" id="UP000054928"/>
    </source>
</evidence>
<dbReference type="STRING" id="4781.A0A0P1ACS8"/>
<feature type="transmembrane region" description="Helical" evidence="8">
    <location>
        <begin position="387"/>
        <end position="405"/>
    </location>
</feature>
<dbReference type="Gene3D" id="1.10.287.70">
    <property type="match status" value="2"/>
</dbReference>
<dbReference type="InterPro" id="IPR000595">
    <property type="entry name" value="cNMP-bd_dom"/>
</dbReference>
<evidence type="ECO:0000256" key="6">
    <source>
        <dbReference type="ARBA" id="ARBA00023136"/>
    </source>
</evidence>
<dbReference type="InterPro" id="IPR018490">
    <property type="entry name" value="cNMP-bd_dom_sf"/>
</dbReference>
<evidence type="ECO:0000256" key="1">
    <source>
        <dbReference type="ARBA" id="ARBA00004141"/>
    </source>
</evidence>
<keyword evidence="6 8" id="KW-0472">Membrane</keyword>
<feature type="domain" description="Cyclic nucleotide-binding" evidence="9">
    <location>
        <begin position="1276"/>
        <end position="1363"/>
    </location>
</feature>
<dbReference type="Pfam" id="PF00520">
    <property type="entry name" value="Ion_trans"/>
    <property type="match status" value="2"/>
</dbReference>